<keyword evidence="4" id="KW-1185">Reference proteome</keyword>
<evidence type="ECO:0000313" key="4">
    <source>
        <dbReference type="Proteomes" id="UP000091956"/>
    </source>
</evidence>
<dbReference type="InterPro" id="IPR028116">
    <property type="entry name" value="Cis-CaaD-like"/>
</dbReference>
<dbReference type="InterPro" id="IPR014347">
    <property type="entry name" value="Tautomerase/MIF_sf"/>
</dbReference>
<organism evidence="3 4">
    <name type="scientific">Pseudogymnoascus verrucosus</name>
    <dbReference type="NCBI Taxonomy" id="342668"/>
    <lineage>
        <taxon>Eukaryota</taxon>
        <taxon>Fungi</taxon>
        <taxon>Dikarya</taxon>
        <taxon>Ascomycota</taxon>
        <taxon>Pezizomycotina</taxon>
        <taxon>Leotiomycetes</taxon>
        <taxon>Thelebolales</taxon>
        <taxon>Thelebolaceae</taxon>
        <taxon>Pseudogymnoascus</taxon>
    </lineage>
</organism>
<name>A0A1B8GB80_9PEZI</name>
<dbReference type="Gene3D" id="3.30.429.10">
    <property type="entry name" value="Macrophage Migration Inhibitory Factor"/>
    <property type="match status" value="1"/>
</dbReference>
<dbReference type="EMBL" id="KV460258">
    <property type="protein sequence ID" value="OBT93080.2"/>
    <property type="molecule type" value="Genomic_DNA"/>
</dbReference>
<dbReference type="GeneID" id="28842403"/>
<dbReference type="Pfam" id="PF14832">
    <property type="entry name" value="Tautomerase_3"/>
    <property type="match status" value="1"/>
</dbReference>
<evidence type="ECO:0000259" key="2">
    <source>
        <dbReference type="Pfam" id="PF14832"/>
    </source>
</evidence>
<dbReference type="AlphaFoldDB" id="A0A1B8GB80"/>
<dbReference type="SUPFAM" id="SSF55331">
    <property type="entry name" value="Tautomerase/MIF"/>
    <property type="match status" value="1"/>
</dbReference>
<sequence length="180" mass="20868">MKMSGLPNQSCFKPIKPSSRRTSISHTKPQSITPRDDHLKMPRWTIHYPAGAISRDDKDQIAEKVTQLYTDLGLPAFWVNVFFHEHSVGGFYAGGKANHNSVFFHIDHAARKPQSEEARLMFVDRVDGIMRPVLGEKCMKWEFNVYDHPRDNWRINGMIPPMDHPEVLKQWIETNEPVPY</sequence>
<protein>
    <recommendedName>
        <fullName evidence="2">Tautomerase cis-CaaD-like domain-containing protein</fullName>
    </recommendedName>
</protein>
<reference evidence="4" key="2">
    <citation type="journal article" date="2018" name="Nat. Commun.">
        <title>Extreme sensitivity to ultraviolet light in the fungal pathogen causing white-nose syndrome of bats.</title>
        <authorList>
            <person name="Palmer J.M."/>
            <person name="Drees K.P."/>
            <person name="Foster J.T."/>
            <person name="Lindner D.L."/>
        </authorList>
    </citation>
    <scope>NUCLEOTIDE SEQUENCE [LARGE SCALE GENOMIC DNA]</scope>
    <source>
        <strain evidence="4">UAMH 10579</strain>
    </source>
</reference>
<gene>
    <name evidence="3" type="ORF">VE01_09017</name>
</gene>
<proteinExistence type="predicted"/>
<feature type="compositionally biased region" description="Polar residues" evidence="1">
    <location>
        <begin position="1"/>
        <end position="11"/>
    </location>
</feature>
<feature type="compositionally biased region" description="Polar residues" evidence="1">
    <location>
        <begin position="20"/>
        <end position="33"/>
    </location>
</feature>
<reference evidence="3 4" key="1">
    <citation type="submission" date="2016-03" db="EMBL/GenBank/DDBJ databases">
        <title>Comparative genomics of Pseudogymnoascus destructans, the fungus causing white-nose syndrome of bats.</title>
        <authorList>
            <person name="Palmer J.M."/>
            <person name="Drees K.P."/>
            <person name="Foster J.T."/>
            <person name="Lindner D.L."/>
        </authorList>
    </citation>
    <scope>NUCLEOTIDE SEQUENCE [LARGE SCALE GENOMIC DNA]</scope>
    <source>
        <strain evidence="3 4">UAMH 10579</strain>
    </source>
</reference>
<evidence type="ECO:0000256" key="1">
    <source>
        <dbReference type="SAM" id="MobiDB-lite"/>
    </source>
</evidence>
<evidence type="ECO:0000313" key="3">
    <source>
        <dbReference type="EMBL" id="OBT93080.2"/>
    </source>
</evidence>
<feature type="region of interest" description="Disordered" evidence="1">
    <location>
        <begin position="1"/>
        <end position="37"/>
    </location>
</feature>
<dbReference type="Proteomes" id="UP000091956">
    <property type="component" value="Unassembled WGS sequence"/>
</dbReference>
<feature type="domain" description="Tautomerase cis-CaaD-like" evidence="2">
    <location>
        <begin position="41"/>
        <end position="176"/>
    </location>
</feature>
<dbReference type="RefSeq" id="XP_018126813.2">
    <property type="nucleotide sequence ID" value="XM_018278434.2"/>
</dbReference>
<accession>A0A1B8GB80</accession>